<name>A0A336LQZ4_CULSO</name>
<dbReference type="GO" id="GO:0005509">
    <property type="term" value="F:calcium ion binding"/>
    <property type="evidence" value="ECO:0007669"/>
    <property type="project" value="InterPro"/>
</dbReference>
<feature type="domain" description="EF-hand" evidence="3">
    <location>
        <begin position="86"/>
        <end position="121"/>
    </location>
</feature>
<sequence>MTTENNHGFTEEEVSEFREAFAMYDKNRSGTITTKQLGACFRSLGQNPTESEVQDYINDVDGADGNGLIDFPTFLTMMAHRNRDCDTVEEMREAFRVFDRDNLGYIPVKEIRFVISNLNVKLTQAELEELVGAVDIDGNGQVTFEEFKKMITPK</sequence>
<dbReference type="CDD" id="cd00051">
    <property type="entry name" value="EFh"/>
    <property type="match status" value="2"/>
</dbReference>
<organism evidence="4">
    <name type="scientific">Culicoides sonorensis</name>
    <name type="common">Biting midge</name>
    <dbReference type="NCBI Taxonomy" id="179676"/>
    <lineage>
        <taxon>Eukaryota</taxon>
        <taxon>Metazoa</taxon>
        <taxon>Ecdysozoa</taxon>
        <taxon>Arthropoda</taxon>
        <taxon>Hexapoda</taxon>
        <taxon>Insecta</taxon>
        <taxon>Pterygota</taxon>
        <taxon>Neoptera</taxon>
        <taxon>Endopterygota</taxon>
        <taxon>Diptera</taxon>
        <taxon>Nematocera</taxon>
        <taxon>Chironomoidea</taxon>
        <taxon>Ceratopogonidae</taxon>
        <taxon>Ceratopogoninae</taxon>
        <taxon>Culicoides</taxon>
        <taxon>Monoculicoides</taxon>
    </lineage>
</organism>
<proteinExistence type="predicted"/>
<dbReference type="PANTHER" id="PTHR23048:SF0">
    <property type="entry name" value="CALMODULIN LIKE 3"/>
    <property type="match status" value="1"/>
</dbReference>
<evidence type="ECO:0000256" key="1">
    <source>
        <dbReference type="ARBA" id="ARBA00022737"/>
    </source>
</evidence>
<dbReference type="PROSITE" id="PS00018">
    <property type="entry name" value="EF_HAND_1"/>
    <property type="match status" value="1"/>
</dbReference>
<dbReference type="GO" id="GO:0072686">
    <property type="term" value="C:mitotic spindle"/>
    <property type="evidence" value="ECO:0007669"/>
    <property type="project" value="UniProtKB-ARBA"/>
</dbReference>
<dbReference type="Pfam" id="PF13499">
    <property type="entry name" value="EF-hand_7"/>
    <property type="match status" value="2"/>
</dbReference>
<gene>
    <name evidence="4" type="primary">CSON001512</name>
</gene>
<dbReference type="SUPFAM" id="SSF47473">
    <property type="entry name" value="EF-hand"/>
    <property type="match status" value="1"/>
</dbReference>
<dbReference type="PROSITE" id="PS50222">
    <property type="entry name" value="EF_HAND_2"/>
    <property type="match status" value="3"/>
</dbReference>
<dbReference type="FunFam" id="1.10.238.10:FF:000527">
    <property type="entry name" value="Calmodulin-3"/>
    <property type="match status" value="1"/>
</dbReference>
<keyword evidence="2" id="KW-0106">Calcium</keyword>
<accession>A0A336LQZ4</accession>
<feature type="domain" description="EF-hand" evidence="3">
    <location>
        <begin position="122"/>
        <end position="154"/>
    </location>
</feature>
<dbReference type="Gene3D" id="1.10.238.10">
    <property type="entry name" value="EF-hand"/>
    <property type="match status" value="2"/>
</dbReference>
<protein>
    <submittedName>
        <fullName evidence="4">CSON001512 protein</fullName>
    </submittedName>
</protein>
<dbReference type="AlphaFoldDB" id="A0A336LQZ4"/>
<dbReference type="InterPro" id="IPR011992">
    <property type="entry name" value="EF-hand-dom_pair"/>
</dbReference>
<evidence type="ECO:0000313" key="4">
    <source>
        <dbReference type="EMBL" id="SSX20464.1"/>
    </source>
</evidence>
<dbReference type="SMART" id="SM00054">
    <property type="entry name" value="EFh"/>
    <property type="match status" value="4"/>
</dbReference>
<keyword evidence="1" id="KW-0677">Repeat</keyword>
<dbReference type="EMBL" id="UFQT01000123">
    <property type="protein sequence ID" value="SSX20464.1"/>
    <property type="molecule type" value="Genomic_DNA"/>
</dbReference>
<evidence type="ECO:0000256" key="2">
    <source>
        <dbReference type="ARBA" id="ARBA00022837"/>
    </source>
</evidence>
<dbReference type="PANTHER" id="PTHR23048">
    <property type="entry name" value="MYOSIN LIGHT CHAIN 1, 3"/>
    <property type="match status" value="1"/>
</dbReference>
<dbReference type="GO" id="GO:0016460">
    <property type="term" value="C:myosin II complex"/>
    <property type="evidence" value="ECO:0007669"/>
    <property type="project" value="TreeGrafter"/>
</dbReference>
<dbReference type="VEuPathDB" id="VectorBase:CSON001512"/>
<evidence type="ECO:0000259" key="3">
    <source>
        <dbReference type="PROSITE" id="PS50222"/>
    </source>
</evidence>
<reference evidence="4" key="1">
    <citation type="submission" date="2018-07" db="EMBL/GenBank/DDBJ databases">
        <authorList>
            <person name="Quirk P.G."/>
            <person name="Krulwich T.A."/>
        </authorList>
    </citation>
    <scope>NUCLEOTIDE SEQUENCE</scope>
</reference>
<dbReference type="InterPro" id="IPR002048">
    <property type="entry name" value="EF_hand_dom"/>
</dbReference>
<feature type="domain" description="EF-hand" evidence="3">
    <location>
        <begin position="12"/>
        <end position="47"/>
    </location>
</feature>
<dbReference type="InterPro" id="IPR018247">
    <property type="entry name" value="EF_Hand_1_Ca_BS"/>
</dbReference>
<dbReference type="InterPro" id="IPR050230">
    <property type="entry name" value="CALM/Myosin/TropC-like"/>
</dbReference>